<accession>A0ABT2ERM6</accession>
<feature type="modified residue" description="4-aspartylphosphate" evidence="4">
    <location>
        <position position="468"/>
    </location>
</feature>
<dbReference type="Gene3D" id="1.10.287.130">
    <property type="match status" value="1"/>
</dbReference>
<keyword evidence="3 4" id="KW-0597">Phosphoprotein</keyword>
<dbReference type="InterPro" id="IPR004358">
    <property type="entry name" value="Sig_transdc_His_kin-like_C"/>
</dbReference>
<dbReference type="PROSITE" id="PS50110">
    <property type="entry name" value="RESPONSE_REGULATORY"/>
    <property type="match status" value="1"/>
</dbReference>
<dbReference type="PROSITE" id="PS50113">
    <property type="entry name" value="PAC"/>
    <property type="match status" value="1"/>
</dbReference>
<dbReference type="PROSITE" id="PS50109">
    <property type="entry name" value="HIS_KIN"/>
    <property type="match status" value="1"/>
</dbReference>
<gene>
    <name evidence="8" type="ORF">M2350_002949</name>
</gene>
<dbReference type="InterPro" id="IPR036097">
    <property type="entry name" value="HisK_dim/P_sf"/>
</dbReference>
<feature type="domain" description="Response regulatory" evidence="6">
    <location>
        <begin position="417"/>
        <end position="533"/>
    </location>
</feature>
<dbReference type="SUPFAM" id="SSF47384">
    <property type="entry name" value="Homodimeric domain of signal transducing histidine kinase"/>
    <property type="match status" value="1"/>
</dbReference>
<dbReference type="SUPFAM" id="SSF52172">
    <property type="entry name" value="CheY-like"/>
    <property type="match status" value="1"/>
</dbReference>
<dbReference type="PANTHER" id="PTHR43065">
    <property type="entry name" value="SENSOR HISTIDINE KINASE"/>
    <property type="match status" value="1"/>
</dbReference>
<evidence type="ECO:0000259" key="6">
    <source>
        <dbReference type="PROSITE" id="PS50110"/>
    </source>
</evidence>
<dbReference type="SUPFAM" id="SSF55874">
    <property type="entry name" value="ATPase domain of HSP90 chaperone/DNA topoisomerase II/histidine kinase"/>
    <property type="match status" value="1"/>
</dbReference>
<dbReference type="CDD" id="cd00082">
    <property type="entry name" value="HisKA"/>
    <property type="match status" value="1"/>
</dbReference>
<dbReference type="CDD" id="cd00156">
    <property type="entry name" value="REC"/>
    <property type="match status" value="1"/>
</dbReference>
<protein>
    <recommendedName>
        <fullName evidence="2">histidine kinase</fullName>
        <ecNumber evidence="2">2.7.13.3</ecNumber>
    </recommendedName>
</protein>
<dbReference type="InterPro" id="IPR001789">
    <property type="entry name" value="Sig_transdc_resp-reg_receiver"/>
</dbReference>
<dbReference type="SMART" id="SM00388">
    <property type="entry name" value="HisKA"/>
    <property type="match status" value="1"/>
</dbReference>
<dbReference type="Proteomes" id="UP001204798">
    <property type="component" value="Unassembled WGS sequence"/>
</dbReference>
<dbReference type="InterPro" id="IPR000700">
    <property type="entry name" value="PAS-assoc_C"/>
</dbReference>
<evidence type="ECO:0000259" key="5">
    <source>
        <dbReference type="PROSITE" id="PS50109"/>
    </source>
</evidence>
<dbReference type="Gene3D" id="3.30.565.10">
    <property type="entry name" value="Histidine kinase-like ATPase, C-terminal domain"/>
    <property type="match status" value="1"/>
</dbReference>
<dbReference type="EC" id="2.7.13.3" evidence="2"/>
<dbReference type="SMART" id="SM00448">
    <property type="entry name" value="REC"/>
    <property type="match status" value="1"/>
</dbReference>
<dbReference type="Pfam" id="PF02518">
    <property type="entry name" value="HATPase_c"/>
    <property type="match status" value="1"/>
</dbReference>
<dbReference type="EMBL" id="JANUCP010000005">
    <property type="protein sequence ID" value="MCS3920520.1"/>
    <property type="molecule type" value="Genomic_DNA"/>
</dbReference>
<evidence type="ECO:0000259" key="7">
    <source>
        <dbReference type="PROSITE" id="PS50113"/>
    </source>
</evidence>
<evidence type="ECO:0000256" key="4">
    <source>
        <dbReference type="PROSITE-ProRule" id="PRU00169"/>
    </source>
</evidence>
<name>A0ABT2ERM6_9BACT</name>
<keyword evidence="9" id="KW-1185">Reference proteome</keyword>
<dbReference type="Pfam" id="PF13188">
    <property type="entry name" value="PAS_8"/>
    <property type="match status" value="1"/>
</dbReference>
<organism evidence="8 9">
    <name type="scientific">Candidatus Fervidibacter sacchari</name>
    <dbReference type="NCBI Taxonomy" id="1448929"/>
    <lineage>
        <taxon>Bacteria</taxon>
        <taxon>Candidatus Fervidibacterota</taxon>
        <taxon>Candidatus Fervidibacter</taxon>
    </lineage>
</organism>
<dbReference type="InterPro" id="IPR003661">
    <property type="entry name" value="HisK_dim/P_dom"/>
</dbReference>
<dbReference type="SMART" id="SM00091">
    <property type="entry name" value="PAS"/>
    <property type="match status" value="1"/>
</dbReference>
<dbReference type="InterPro" id="IPR005467">
    <property type="entry name" value="His_kinase_dom"/>
</dbReference>
<evidence type="ECO:0000313" key="9">
    <source>
        <dbReference type="Proteomes" id="UP001204798"/>
    </source>
</evidence>
<evidence type="ECO:0000256" key="2">
    <source>
        <dbReference type="ARBA" id="ARBA00012438"/>
    </source>
</evidence>
<feature type="domain" description="PAC" evidence="7">
    <location>
        <begin position="1"/>
        <end position="54"/>
    </location>
</feature>
<evidence type="ECO:0000256" key="1">
    <source>
        <dbReference type="ARBA" id="ARBA00000085"/>
    </source>
</evidence>
<dbReference type="InterPro" id="IPR036890">
    <property type="entry name" value="HATPase_C_sf"/>
</dbReference>
<keyword evidence="8" id="KW-0808">Transferase</keyword>
<dbReference type="InterPro" id="IPR000014">
    <property type="entry name" value="PAS"/>
</dbReference>
<dbReference type="Gene3D" id="3.30.450.20">
    <property type="entry name" value="PAS domain"/>
    <property type="match status" value="1"/>
</dbReference>
<comment type="caution">
    <text evidence="8">The sequence shown here is derived from an EMBL/GenBank/DDBJ whole genome shotgun (WGS) entry which is preliminary data.</text>
</comment>
<dbReference type="GO" id="GO:0016301">
    <property type="term" value="F:kinase activity"/>
    <property type="evidence" value="ECO:0007669"/>
    <property type="project" value="UniProtKB-KW"/>
</dbReference>
<dbReference type="SUPFAM" id="SSF55785">
    <property type="entry name" value="PYP-like sensor domain (PAS domain)"/>
    <property type="match status" value="1"/>
</dbReference>
<dbReference type="CDD" id="cd00130">
    <property type="entry name" value="PAS"/>
    <property type="match status" value="1"/>
</dbReference>
<dbReference type="PRINTS" id="PR00344">
    <property type="entry name" value="BCTRLSENSOR"/>
</dbReference>
<sequence length="536" mass="59791">MSLPQILLRRFDGSTFWARLEANLTRDVGRNVRWIDGVLMDVTPLVAAEREQARTAAILSTLIDHLPEGIALIDEDWNVVMCNPKAESMLASLGYRKGLPLVMLAGKPISQFLRPSPRGLWHELLVDDRIYEIAFYPVSNQHRILVLKDVTSERDIRRRLEIQERLAAVGELAAGLAHDFNNILSSIVGGAELLAMRSGLPAEVKEFVNTVIVQGERSASLIRKILDFSRRTVSEQRPTDVASFLRDCINFLRRTLPENISVLTDIPSGSYIANIDIVQMQQAITNLVVNARDAMPEGGELRVELKRLTVADDERPPIPTMRPGEWIAISVSDTGIGIPPENLSRIFEPFFTTKEKGTGLGLAQVYGIVTQHGGFIDVKSEVGKGTTFTIYLPAVSERVEERVTEEGLSVPAGNGELILVAEDDEDVRLVIHRMLGRLNYRVIAARDGVEALRFYELHSDEIALVLTDLVMPELGGDRLIGELRRRNPKVKVVVMSGYLLGEEQKFIQAPNIFGWLQKPPRFRELAHVIHEALKAG</sequence>
<dbReference type="Pfam" id="PF00072">
    <property type="entry name" value="Response_reg"/>
    <property type="match status" value="1"/>
</dbReference>
<reference evidence="8 9" key="1">
    <citation type="submission" date="2022-08" db="EMBL/GenBank/DDBJ databases">
        <title>Bacterial and archaeal communities from various locations to study Microbial Dark Matter (Phase II).</title>
        <authorList>
            <person name="Stepanauskas R."/>
        </authorList>
    </citation>
    <scope>NUCLEOTIDE SEQUENCE [LARGE SCALE GENOMIC DNA]</scope>
    <source>
        <strain evidence="8 9">PD1</strain>
    </source>
</reference>
<dbReference type="Gene3D" id="3.40.50.2300">
    <property type="match status" value="1"/>
</dbReference>
<dbReference type="Pfam" id="PF00512">
    <property type="entry name" value="HisKA"/>
    <property type="match status" value="1"/>
</dbReference>
<dbReference type="InterPro" id="IPR035965">
    <property type="entry name" value="PAS-like_dom_sf"/>
</dbReference>
<dbReference type="RefSeq" id="WP_259100051.1">
    <property type="nucleotide sequence ID" value="NZ_CP130454.1"/>
</dbReference>
<dbReference type="SMART" id="SM00387">
    <property type="entry name" value="HATPase_c"/>
    <property type="match status" value="1"/>
</dbReference>
<proteinExistence type="predicted"/>
<dbReference type="InterPro" id="IPR011006">
    <property type="entry name" value="CheY-like_superfamily"/>
</dbReference>
<keyword evidence="8" id="KW-0418">Kinase</keyword>
<comment type="catalytic activity">
    <reaction evidence="1">
        <text>ATP + protein L-histidine = ADP + protein N-phospho-L-histidine.</text>
        <dbReference type="EC" id="2.7.13.3"/>
    </reaction>
</comment>
<dbReference type="InterPro" id="IPR003594">
    <property type="entry name" value="HATPase_dom"/>
</dbReference>
<evidence type="ECO:0000313" key="8">
    <source>
        <dbReference type="EMBL" id="MCS3920520.1"/>
    </source>
</evidence>
<feature type="domain" description="Histidine kinase" evidence="5">
    <location>
        <begin position="175"/>
        <end position="396"/>
    </location>
</feature>
<evidence type="ECO:0000256" key="3">
    <source>
        <dbReference type="ARBA" id="ARBA00022553"/>
    </source>
</evidence>
<dbReference type="PANTHER" id="PTHR43065:SF42">
    <property type="entry name" value="TWO-COMPONENT SENSOR PPRA"/>
    <property type="match status" value="1"/>
</dbReference>